<dbReference type="EMBL" id="GL378323">
    <property type="protein sequence ID" value="EFJ52616.1"/>
    <property type="molecule type" value="Genomic_DNA"/>
</dbReference>
<keyword evidence="3 7" id="KW-0812">Transmembrane</keyword>
<feature type="compositionally biased region" description="Low complexity" evidence="6">
    <location>
        <begin position="487"/>
        <end position="497"/>
    </location>
</feature>
<dbReference type="Gene3D" id="1.20.144.10">
    <property type="entry name" value="Phosphatidic acid phosphatase type 2/haloperoxidase"/>
    <property type="match status" value="1"/>
</dbReference>
<dbReference type="eggNOG" id="KOG3030">
    <property type="taxonomic scope" value="Eukaryota"/>
</dbReference>
<dbReference type="InParanoid" id="D8TGY7"/>
<dbReference type="PANTHER" id="PTHR10165:SF103">
    <property type="entry name" value="PHOSPHOLIPID PHOSPHATASE HOMOLOG 1.2 HOMOLOG"/>
    <property type="match status" value="1"/>
</dbReference>
<evidence type="ECO:0000256" key="6">
    <source>
        <dbReference type="SAM" id="MobiDB-lite"/>
    </source>
</evidence>
<name>D8TGY7_VOLCA</name>
<dbReference type="AlphaFoldDB" id="D8TGY7"/>
<feature type="region of interest" description="Disordered" evidence="6">
    <location>
        <begin position="87"/>
        <end position="179"/>
    </location>
</feature>
<evidence type="ECO:0000256" key="4">
    <source>
        <dbReference type="ARBA" id="ARBA00022989"/>
    </source>
</evidence>
<comment type="similarity">
    <text evidence="2">Belongs to the PA-phosphatase related phosphoesterase family.</text>
</comment>
<organism evidence="10">
    <name type="scientific">Volvox carteri f. nagariensis</name>
    <dbReference type="NCBI Taxonomy" id="3068"/>
    <lineage>
        <taxon>Eukaryota</taxon>
        <taxon>Viridiplantae</taxon>
        <taxon>Chlorophyta</taxon>
        <taxon>core chlorophytes</taxon>
        <taxon>Chlorophyceae</taxon>
        <taxon>CS clade</taxon>
        <taxon>Chlamydomonadales</taxon>
        <taxon>Volvocaceae</taxon>
        <taxon>Volvox</taxon>
    </lineage>
</organism>
<dbReference type="RefSeq" id="XP_002945621.1">
    <property type="nucleotide sequence ID" value="XM_002945575.1"/>
</dbReference>
<dbReference type="InterPro" id="IPR000326">
    <property type="entry name" value="PAP2/HPO"/>
</dbReference>
<feature type="region of interest" description="Disordered" evidence="6">
    <location>
        <begin position="485"/>
        <end position="510"/>
    </location>
</feature>
<evidence type="ECO:0000259" key="8">
    <source>
        <dbReference type="SMART" id="SM00014"/>
    </source>
</evidence>
<dbReference type="GO" id="GO:0046839">
    <property type="term" value="P:phospholipid dephosphorylation"/>
    <property type="evidence" value="ECO:0007669"/>
    <property type="project" value="TreeGrafter"/>
</dbReference>
<keyword evidence="4 7" id="KW-1133">Transmembrane helix</keyword>
<accession>D8TGY7</accession>
<keyword evidence="5 7" id="KW-0472">Membrane</keyword>
<feature type="compositionally biased region" description="Polar residues" evidence="6">
    <location>
        <begin position="127"/>
        <end position="136"/>
    </location>
</feature>
<dbReference type="STRING" id="3068.D8TGY7"/>
<protein>
    <recommendedName>
        <fullName evidence="8">Phosphatidic acid phosphatase type 2/haloperoxidase domain-containing protein</fullName>
    </recommendedName>
</protein>
<feature type="region of interest" description="Disordered" evidence="6">
    <location>
        <begin position="214"/>
        <end position="242"/>
    </location>
</feature>
<dbReference type="GeneID" id="9625256"/>
<proteinExistence type="inferred from homology"/>
<evidence type="ECO:0000256" key="5">
    <source>
        <dbReference type="ARBA" id="ARBA00023136"/>
    </source>
</evidence>
<feature type="compositionally biased region" description="Pro residues" evidence="6">
    <location>
        <begin position="142"/>
        <end position="172"/>
    </location>
</feature>
<dbReference type="SMART" id="SM00014">
    <property type="entry name" value="acidPPc"/>
    <property type="match status" value="1"/>
</dbReference>
<dbReference type="GO" id="GO:0006644">
    <property type="term" value="P:phospholipid metabolic process"/>
    <property type="evidence" value="ECO:0007669"/>
    <property type="project" value="InterPro"/>
</dbReference>
<dbReference type="InterPro" id="IPR036938">
    <property type="entry name" value="PAP2/HPO_sf"/>
</dbReference>
<dbReference type="InterPro" id="IPR043216">
    <property type="entry name" value="PAP-like"/>
</dbReference>
<dbReference type="PANTHER" id="PTHR10165">
    <property type="entry name" value="LIPID PHOSPHATE PHOSPHATASE"/>
    <property type="match status" value="1"/>
</dbReference>
<dbReference type="Proteomes" id="UP000001058">
    <property type="component" value="Unassembled WGS sequence"/>
</dbReference>
<dbReference type="Pfam" id="PF01569">
    <property type="entry name" value="PAP2"/>
    <property type="match status" value="1"/>
</dbReference>
<evidence type="ECO:0000313" key="10">
    <source>
        <dbReference type="Proteomes" id="UP000001058"/>
    </source>
</evidence>
<evidence type="ECO:0000256" key="2">
    <source>
        <dbReference type="ARBA" id="ARBA00008816"/>
    </source>
</evidence>
<feature type="transmembrane region" description="Helical" evidence="7">
    <location>
        <begin position="251"/>
        <end position="274"/>
    </location>
</feature>
<dbReference type="OrthoDB" id="10030083at2759"/>
<evidence type="ECO:0000256" key="7">
    <source>
        <dbReference type="SAM" id="Phobius"/>
    </source>
</evidence>
<sequence>MIQTNVSLPSGSAAKDAGGLRAFALLIDDDDDDDAYNSSYQASPQYSLKDQHFTSSLLSPGRTTLGACGGPAPATTARNLLHLELPQETSPSTTSSSQISGPLTPTGPEGHSAPAAMSRAAEPQRSPCATCSETTVLQPTSQQPPPAPQPAPTSTPAPAPALGPLPSTPTPPSLYMEPVPATPAAATTIAAAVPDRATGPFFGTGAHFPNVLYPTPTTEPRPHQSSREPLVPQDPVSERDWRQQRDGHARVWLRAIWMTSYLLDWVLAAGLLVFDFMVPLKTIQPINRFATPGDPALSYPRRSDTIPTYALLAISLGGPTAVFLLTALASGQLVLLHHGLLSLAEGTAVLVLFKHCLNLTGVYRPDWFADVATGDPRVVSDGRMAYPSGHAGLSATAAALLSLFLAGHIGLFSGTRKTGQFALALVCGSPLGVAAFIAATRVVNYKHAPADINAGAAIGLLCGTGAYLLNFHSPLGHLSGVPRLHGNTNNTNNNSNSRPNTMGYRGNDDFTAVGDGSSPRYWPPFFYQRQHHQQPPRQHGGGSRGGRTRTPYDAPESERRGVSGGGGVVAGAPCEPWDVVELVSDANAAGGGGGGGIGRRDVAAGGLLPAGFRTAEPLA</sequence>
<evidence type="ECO:0000313" key="9">
    <source>
        <dbReference type="EMBL" id="EFJ52616.1"/>
    </source>
</evidence>
<feature type="domain" description="Phosphatidic acid phosphatase type 2/haloperoxidase" evidence="8">
    <location>
        <begin position="335"/>
        <end position="467"/>
    </location>
</feature>
<gene>
    <name evidence="9" type="ORF">VOLCADRAFT_85779</name>
</gene>
<feature type="transmembrane region" description="Helical" evidence="7">
    <location>
        <begin position="421"/>
        <end position="440"/>
    </location>
</feature>
<dbReference type="KEGG" id="vcn:VOLCADRAFT_85779"/>
<feature type="transmembrane region" description="Helical" evidence="7">
    <location>
        <begin position="306"/>
        <end position="326"/>
    </location>
</feature>
<dbReference type="GO" id="GO:0005886">
    <property type="term" value="C:plasma membrane"/>
    <property type="evidence" value="ECO:0007669"/>
    <property type="project" value="TreeGrafter"/>
</dbReference>
<dbReference type="GO" id="GO:0007165">
    <property type="term" value="P:signal transduction"/>
    <property type="evidence" value="ECO:0007669"/>
    <property type="project" value="TreeGrafter"/>
</dbReference>
<reference evidence="9 10" key="1">
    <citation type="journal article" date="2010" name="Science">
        <title>Genomic analysis of organismal complexity in the multicellular green alga Volvox carteri.</title>
        <authorList>
            <person name="Prochnik S.E."/>
            <person name="Umen J."/>
            <person name="Nedelcu A.M."/>
            <person name="Hallmann A."/>
            <person name="Miller S.M."/>
            <person name="Nishii I."/>
            <person name="Ferris P."/>
            <person name="Kuo A."/>
            <person name="Mitros T."/>
            <person name="Fritz-Laylin L.K."/>
            <person name="Hellsten U."/>
            <person name="Chapman J."/>
            <person name="Simakov O."/>
            <person name="Rensing S.A."/>
            <person name="Terry A."/>
            <person name="Pangilinan J."/>
            <person name="Kapitonov V."/>
            <person name="Jurka J."/>
            <person name="Salamov A."/>
            <person name="Shapiro H."/>
            <person name="Schmutz J."/>
            <person name="Grimwood J."/>
            <person name="Lindquist E."/>
            <person name="Lucas S."/>
            <person name="Grigoriev I.V."/>
            <person name="Schmitt R."/>
            <person name="Kirk D."/>
            <person name="Rokhsar D.S."/>
        </authorList>
    </citation>
    <scope>NUCLEOTIDE SEQUENCE [LARGE SCALE GENOMIC DNA]</scope>
    <source>
        <strain evidence="10">f. Nagariensis / Eve</strain>
    </source>
</reference>
<feature type="transmembrane region" description="Helical" evidence="7">
    <location>
        <begin position="391"/>
        <end position="414"/>
    </location>
</feature>
<feature type="transmembrane region" description="Helical" evidence="7">
    <location>
        <begin position="333"/>
        <end position="353"/>
    </location>
</feature>
<feature type="region of interest" description="Disordered" evidence="6">
    <location>
        <begin position="522"/>
        <end position="568"/>
    </location>
</feature>
<dbReference type="GO" id="GO:0008195">
    <property type="term" value="F:phosphatidate phosphatase activity"/>
    <property type="evidence" value="ECO:0007669"/>
    <property type="project" value="TreeGrafter"/>
</dbReference>
<evidence type="ECO:0000256" key="1">
    <source>
        <dbReference type="ARBA" id="ARBA00004141"/>
    </source>
</evidence>
<comment type="subcellular location">
    <subcellularLocation>
        <location evidence="1">Membrane</location>
        <topology evidence="1">Multi-pass membrane protein</topology>
    </subcellularLocation>
</comment>
<dbReference type="SUPFAM" id="SSF48317">
    <property type="entry name" value="Acid phosphatase/Vanadium-dependent haloperoxidase"/>
    <property type="match status" value="1"/>
</dbReference>
<evidence type="ECO:0000256" key="3">
    <source>
        <dbReference type="ARBA" id="ARBA00022692"/>
    </source>
</evidence>
<keyword evidence="10" id="KW-1185">Reference proteome</keyword>